<feature type="domain" description="Cytosol aminopeptidase" evidence="9">
    <location>
        <begin position="304"/>
        <end position="311"/>
    </location>
</feature>
<dbReference type="OrthoDB" id="9809354at2"/>
<dbReference type="GO" id="GO:0006508">
    <property type="term" value="P:proteolysis"/>
    <property type="evidence" value="ECO:0007669"/>
    <property type="project" value="UniProtKB-KW"/>
</dbReference>
<evidence type="ECO:0000313" key="10">
    <source>
        <dbReference type="EMBL" id="AXK50956.1"/>
    </source>
</evidence>
<keyword evidence="3" id="KW-0645">Protease</keyword>
<dbReference type="PRINTS" id="PR00481">
    <property type="entry name" value="LAMNOPPTDASE"/>
</dbReference>
<dbReference type="PANTHER" id="PTHR11963:SF23">
    <property type="entry name" value="CYTOSOL AMINOPEPTIDASE"/>
    <property type="match status" value="1"/>
</dbReference>
<reference evidence="10 11" key="1">
    <citation type="submission" date="2018-07" db="EMBL/GenBank/DDBJ databases">
        <title>Complete genome sequence of Spiroplasma alleghenense PLHS-1 (ATCC 51752).</title>
        <authorList>
            <person name="Chou L."/>
            <person name="Lee T.-Y."/>
            <person name="Tsai Y.-M."/>
            <person name="Kuo C.-H."/>
        </authorList>
    </citation>
    <scope>NUCLEOTIDE SEQUENCE [LARGE SCALE GENOMIC DNA]</scope>
    <source>
        <strain evidence="10 11">PLHS-1</strain>
    </source>
</reference>
<gene>
    <name evidence="10" type="primary">pepA</name>
    <name evidence="10" type="ORF">SALLE_v1c02800</name>
</gene>
<dbReference type="GO" id="GO:0070006">
    <property type="term" value="F:metalloaminopeptidase activity"/>
    <property type="evidence" value="ECO:0007669"/>
    <property type="project" value="InterPro"/>
</dbReference>
<evidence type="ECO:0000256" key="5">
    <source>
        <dbReference type="ARBA" id="ARBA00033172"/>
    </source>
</evidence>
<dbReference type="Pfam" id="PF00883">
    <property type="entry name" value="Peptidase_M17"/>
    <property type="match status" value="1"/>
</dbReference>
<dbReference type="Gene3D" id="3.40.630.10">
    <property type="entry name" value="Zn peptidases"/>
    <property type="match status" value="1"/>
</dbReference>
<keyword evidence="2 10" id="KW-0031">Aminopeptidase</keyword>
<comment type="function">
    <text evidence="6">Presumably involved in the processing and regular turnover of intracellular proteins. Catalyzes the removal of unsubstituted N-terminal amino acids from various peptides.</text>
</comment>
<dbReference type="CDD" id="cd00433">
    <property type="entry name" value="Peptidase_M17"/>
    <property type="match status" value="1"/>
</dbReference>
<proteinExistence type="inferred from homology"/>
<accession>A0A345Z2X7</accession>
<dbReference type="Proteomes" id="UP000254792">
    <property type="component" value="Chromosome"/>
</dbReference>
<sequence length="449" mass="48901">MIFLNDKKQFELTLKAIKKSAVKNSLIIAEDGASTLISEEKTIYLVFDEVKGCVYKKISKTLAAFLKGNKRELNIDVDSFLAIDDKKGDAIFDAVVETAMFENHTMISYKEKPAPKLNFNLICKADKTKRFEETAIKMEFVNFTRDLQDTPPNIATSVVIADKIAAKAKEIKGLKVTVLNKKQIEDLKMGLLLSVNAGSYVEPRVVVLEYVGDPKKEKIGLVGKGITFDSGGYSLKPSNFMEGMKFDMSGASIMLSSVMALAKAQAKTNVMAIGLFTDNRIGGHATLVESVITSMNGKTVEITNTDAEGRLVLADGITYAVREAKVDKIIDAATLTGAIVIALGKWQTGVFSTNDEWYKEVEQAAHAGHEPIWRQPLIEEHLKAMQCSPVADLANSEPGRNAGSSTAAAFLDSFAEGKPFVHLDIAGTADDGKRGTGVMIKTIFELLNK</sequence>
<evidence type="ECO:0000256" key="3">
    <source>
        <dbReference type="ARBA" id="ARBA00022670"/>
    </source>
</evidence>
<dbReference type="PROSITE" id="PS00631">
    <property type="entry name" value="CYTOSOL_AP"/>
    <property type="match status" value="1"/>
</dbReference>
<dbReference type="InterPro" id="IPR000819">
    <property type="entry name" value="Peptidase_M17_C"/>
</dbReference>
<dbReference type="RefSeq" id="WP_115557875.1">
    <property type="nucleotide sequence ID" value="NZ_CP031376.1"/>
</dbReference>
<keyword evidence="11" id="KW-1185">Reference proteome</keyword>
<dbReference type="AlphaFoldDB" id="A0A345Z2X7"/>
<dbReference type="PANTHER" id="PTHR11963">
    <property type="entry name" value="LEUCINE AMINOPEPTIDASE-RELATED"/>
    <property type="match status" value="1"/>
</dbReference>
<evidence type="ECO:0000256" key="6">
    <source>
        <dbReference type="ARBA" id="ARBA00049972"/>
    </source>
</evidence>
<keyword evidence="4" id="KW-0378">Hydrolase</keyword>
<evidence type="ECO:0000259" key="9">
    <source>
        <dbReference type="PROSITE" id="PS00631"/>
    </source>
</evidence>
<dbReference type="GO" id="GO:0030145">
    <property type="term" value="F:manganese ion binding"/>
    <property type="evidence" value="ECO:0007669"/>
    <property type="project" value="InterPro"/>
</dbReference>
<evidence type="ECO:0000313" key="11">
    <source>
        <dbReference type="Proteomes" id="UP000254792"/>
    </source>
</evidence>
<name>A0A345Z2X7_9MOLU</name>
<comment type="similarity">
    <text evidence="1">Belongs to the peptidase M17 family.</text>
</comment>
<protein>
    <recommendedName>
        <fullName evidence="7">Probable cytosol aminopeptidase</fullName>
    </recommendedName>
    <alternativeName>
        <fullName evidence="8">Leucine aminopeptidase</fullName>
    </alternativeName>
    <alternativeName>
        <fullName evidence="5">Leucyl aminopeptidase</fullName>
    </alternativeName>
</protein>
<evidence type="ECO:0000256" key="2">
    <source>
        <dbReference type="ARBA" id="ARBA00022438"/>
    </source>
</evidence>
<evidence type="ECO:0000256" key="8">
    <source>
        <dbReference type="ARBA" id="ARBA00050061"/>
    </source>
</evidence>
<dbReference type="EMBL" id="CP031376">
    <property type="protein sequence ID" value="AXK50956.1"/>
    <property type="molecule type" value="Genomic_DNA"/>
</dbReference>
<dbReference type="KEGG" id="salx:SALLE_v1c02800"/>
<dbReference type="InterPro" id="IPR011356">
    <property type="entry name" value="Leucine_aapep/pepB"/>
</dbReference>
<dbReference type="SUPFAM" id="SSF53187">
    <property type="entry name" value="Zn-dependent exopeptidases"/>
    <property type="match status" value="1"/>
</dbReference>
<dbReference type="GO" id="GO:0005737">
    <property type="term" value="C:cytoplasm"/>
    <property type="evidence" value="ECO:0007669"/>
    <property type="project" value="InterPro"/>
</dbReference>
<evidence type="ECO:0000256" key="4">
    <source>
        <dbReference type="ARBA" id="ARBA00022801"/>
    </source>
</evidence>
<organism evidence="10 11">
    <name type="scientific">Spiroplasma alleghenense</name>
    <dbReference type="NCBI Taxonomy" id="216931"/>
    <lineage>
        <taxon>Bacteria</taxon>
        <taxon>Bacillati</taxon>
        <taxon>Mycoplasmatota</taxon>
        <taxon>Mollicutes</taxon>
        <taxon>Entomoplasmatales</taxon>
        <taxon>Spiroplasmataceae</taxon>
        <taxon>Spiroplasma</taxon>
    </lineage>
</organism>
<evidence type="ECO:0000256" key="7">
    <source>
        <dbReference type="ARBA" id="ARBA00050021"/>
    </source>
</evidence>
<evidence type="ECO:0000256" key="1">
    <source>
        <dbReference type="ARBA" id="ARBA00009528"/>
    </source>
</evidence>